<gene>
    <name evidence="12" type="ORF">IEG06_07085</name>
</gene>
<evidence type="ECO:0000259" key="11">
    <source>
        <dbReference type="PROSITE" id="PS50060"/>
    </source>
</evidence>
<comment type="similarity">
    <text evidence="1">Belongs to the peptidase M43B family.</text>
</comment>
<evidence type="ECO:0000256" key="5">
    <source>
        <dbReference type="ARBA" id="ARBA00022801"/>
    </source>
</evidence>
<evidence type="ECO:0000256" key="3">
    <source>
        <dbReference type="ARBA" id="ARBA00022723"/>
    </source>
</evidence>
<dbReference type="InterPro" id="IPR000998">
    <property type="entry name" value="MAM_dom"/>
</dbReference>
<evidence type="ECO:0000256" key="2">
    <source>
        <dbReference type="ARBA" id="ARBA00022670"/>
    </source>
</evidence>
<feature type="domain" description="MAM" evidence="11">
    <location>
        <begin position="594"/>
        <end position="759"/>
    </location>
</feature>
<dbReference type="CDD" id="cd06263">
    <property type="entry name" value="MAM"/>
    <property type="match status" value="1"/>
</dbReference>
<evidence type="ECO:0000256" key="10">
    <source>
        <dbReference type="SAM" id="SignalP"/>
    </source>
</evidence>
<keyword evidence="8" id="KW-1015">Disulfide bond</keyword>
<dbReference type="InterPro" id="IPR045474">
    <property type="entry name" value="GEVED"/>
</dbReference>
<dbReference type="Pfam" id="PF20009">
    <property type="entry name" value="GEVED"/>
    <property type="match status" value="1"/>
</dbReference>
<reference evidence="12 13" key="1">
    <citation type="submission" date="2020-09" db="EMBL/GenBank/DDBJ databases">
        <title>Bacillus nautilus sp. nov., Chryseoglobus crepusculi sp. nov, and Psychrobacter noctis sp. nov., isolated from deep-sea sponges from the equatorial Atlantic.</title>
        <authorList>
            <person name="Stennett H.L."/>
            <person name="Williams S.E."/>
        </authorList>
    </citation>
    <scope>NUCLEOTIDE SEQUENCE [LARGE SCALE GENOMIC DNA]</scope>
    <source>
        <strain evidence="12 13">28M-24</strain>
    </source>
</reference>
<dbReference type="InterPro" id="IPR026444">
    <property type="entry name" value="Secre_tail"/>
</dbReference>
<dbReference type="Gene3D" id="3.40.390.10">
    <property type="entry name" value="Collagenase (Catalytic Domain)"/>
    <property type="match status" value="1"/>
</dbReference>
<evidence type="ECO:0000256" key="9">
    <source>
        <dbReference type="SAM" id="MobiDB-lite"/>
    </source>
</evidence>
<evidence type="ECO:0000313" key="13">
    <source>
        <dbReference type="Proteomes" id="UP000627521"/>
    </source>
</evidence>
<dbReference type="Pfam" id="PF05572">
    <property type="entry name" value="Peptidase_M43"/>
    <property type="match status" value="1"/>
</dbReference>
<feature type="chain" id="PRO_5047055727" evidence="10">
    <location>
        <begin position="21"/>
        <end position="884"/>
    </location>
</feature>
<dbReference type="Pfam" id="PF00629">
    <property type="entry name" value="MAM"/>
    <property type="match status" value="1"/>
</dbReference>
<dbReference type="InterPro" id="IPR013783">
    <property type="entry name" value="Ig-like_fold"/>
</dbReference>
<dbReference type="InterPro" id="IPR013320">
    <property type="entry name" value="ConA-like_dom_sf"/>
</dbReference>
<evidence type="ECO:0000256" key="7">
    <source>
        <dbReference type="ARBA" id="ARBA00023049"/>
    </source>
</evidence>
<dbReference type="Pfam" id="PF16403">
    <property type="entry name" value="Bact_surface_Ig-like"/>
    <property type="match status" value="1"/>
</dbReference>
<keyword evidence="2" id="KW-0645">Protease</keyword>
<keyword evidence="5" id="KW-0378">Hydrolase</keyword>
<dbReference type="InterPro" id="IPR008754">
    <property type="entry name" value="Peptidase_M43"/>
</dbReference>
<feature type="signal peptide" evidence="10">
    <location>
        <begin position="1"/>
        <end position="20"/>
    </location>
</feature>
<protein>
    <submittedName>
        <fullName evidence="12">DUF5011 domain-containing protein</fullName>
    </submittedName>
</protein>
<dbReference type="EMBL" id="JACXXH010000003">
    <property type="protein sequence ID" value="MBD3863211.1"/>
    <property type="molecule type" value="Genomic_DNA"/>
</dbReference>
<dbReference type="PANTHER" id="PTHR47466:SF1">
    <property type="entry name" value="METALLOPROTEASE MEP1 (AFU_ORTHOLOGUE AFUA_1G07730)-RELATED"/>
    <property type="match status" value="1"/>
</dbReference>
<dbReference type="RefSeq" id="WP_191101210.1">
    <property type="nucleotide sequence ID" value="NZ_JACXXH010000003.1"/>
</dbReference>
<dbReference type="Gene3D" id="2.60.40.10">
    <property type="entry name" value="Immunoglobulins"/>
    <property type="match status" value="1"/>
</dbReference>
<dbReference type="Pfam" id="PF18962">
    <property type="entry name" value="Por_Secre_tail"/>
    <property type="match status" value="1"/>
</dbReference>
<keyword evidence="6" id="KW-0862">Zinc</keyword>
<keyword evidence="3" id="KW-0479">Metal-binding</keyword>
<organism evidence="12 13">
    <name type="scientific">Olleya marilimosa</name>
    <dbReference type="NCBI Taxonomy" id="272164"/>
    <lineage>
        <taxon>Bacteria</taxon>
        <taxon>Pseudomonadati</taxon>
        <taxon>Bacteroidota</taxon>
        <taxon>Flavobacteriia</taxon>
        <taxon>Flavobacteriales</taxon>
        <taxon>Flavobacteriaceae</taxon>
    </lineage>
</organism>
<name>A0ABR8LSN3_9FLAO</name>
<feature type="compositionally biased region" description="Low complexity" evidence="9">
    <location>
        <begin position="619"/>
        <end position="635"/>
    </location>
</feature>
<dbReference type="SMART" id="SM00137">
    <property type="entry name" value="MAM"/>
    <property type="match status" value="1"/>
</dbReference>
<keyword evidence="13" id="KW-1185">Reference proteome</keyword>
<evidence type="ECO:0000313" key="12">
    <source>
        <dbReference type="EMBL" id="MBD3863211.1"/>
    </source>
</evidence>
<feature type="region of interest" description="Disordered" evidence="9">
    <location>
        <begin position="613"/>
        <end position="635"/>
    </location>
</feature>
<evidence type="ECO:0000256" key="1">
    <source>
        <dbReference type="ARBA" id="ARBA00008721"/>
    </source>
</evidence>
<keyword evidence="7" id="KW-0482">Metalloprotease</keyword>
<evidence type="ECO:0000256" key="6">
    <source>
        <dbReference type="ARBA" id="ARBA00022833"/>
    </source>
</evidence>
<dbReference type="InterPro" id="IPR024079">
    <property type="entry name" value="MetalloPept_cat_dom_sf"/>
</dbReference>
<accession>A0ABR8LSN3</accession>
<dbReference type="Proteomes" id="UP000627521">
    <property type="component" value="Unassembled WGS sequence"/>
</dbReference>
<dbReference type="PANTHER" id="PTHR47466">
    <property type="match status" value="1"/>
</dbReference>
<dbReference type="NCBIfam" id="TIGR04183">
    <property type="entry name" value="Por_Secre_tail"/>
    <property type="match status" value="1"/>
</dbReference>
<dbReference type="SUPFAM" id="SSF49899">
    <property type="entry name" value="Concanavalin A-like lectins/glucanases"/>
    <property type="match status" value="1"/>
</dbReference>
<dbReference type="CDD" id="cd04275">
    <property type="entry name" value="ZnMc_pappalysin_like"/>
    <property type="match status" value="1"/>
</dbReference>
<evidence type="ECO:0000256" key="8">
    <source>
        <dbReference type="ARBA" id="ARBA00023157"/>
    </source>
</evidence>
<proteinExistence type="inferred from homology"/>
<sequence>MKKTITLSLLSFLLTLSVFAQQDRNCSTMENLEHRKQLDPTLEQRMEQIEAFTQQRIAQSQNARIDGSIITIPVVVHVLYRNSTENISVAQIQSQIDVLNEDFRRTNPDADNTWSQAADSEIQFCLTTIDPNGNATTGITRKQVTRQDWGTSDDMKRTSTGGVNPWNTSEYLNMWIVPQMTSGGNTILGYAQFPGGSAATDGVVMGYNYFGRVGNVSAPFDGGRTTTHEVGHFLNLRHIWGDSNCGNDFVSDTPTHQTSNGGCPVGKVSCGSTDMVQNYMDYTNDSCMNLFTQGQKARMRATLLSGGPRAALGLSDKCGGGGTTPTCTDGVQNGDETGVDCGGSACTPCTTGTQYCASQGNSVSDEYISRVQVGSINNASGAQLYSDFTNITTNLTKGSSNTITITPTWTGTTYAEGYAAWIDYNNDGDFTDSGEQIFSKAASTATPASGSFTIPSSAVTGSTRLRVSMKYNAVPTSCETFSYGEVEDYTVNITVGAADTVKPVITLIGGSTINLTVGDTYTEQGATATDNVDGNITSSIVISGTVNTNSAGTYTRNYNVSDAAGNAANQVSRSIVVSPASTTGCSGAISSFPYNEGFESSFGSWTQGSGDDFDWTRRSGSTPSSNTGPSSASEGSQYVFMESSAPNYSTKRALLVSPCFNLSGINNGSFSFKYHMYGTSAMGSLSLAISTNNGSTWSTIWTRSGNQGNSWLDANVDLSSYSGNSVKLRFDGTTGTTWQGDMAVDAISLTNGSADKCAGVAEYNGSQSYSVGDQVTYLGNLYERTASGWVNLGACGTARTSNEGFVQHLGVEISVYPNPVKGNAVFVKSNVDNLPFTVVNMLGQHVAKGITTSNGINVSQLEAGLYLIQFEVNDTIETRKFIKQ</sequence>
<dbReference type="PROSITE" id="PS50060">
    <property type="entry name" value="MAM_2"/>
    <property type="match status" value="1"/>
</dbReference>
<comment type="caution">
    <text evidence="12">The sequence shown here is derived from an EMBL/GenBank/DDBJ whole genome shotgun (WGS) entry which is preliminary data.</text>
</comment>
<dbReference type="SUPFAM" id="SSF55486">
    <property type="entry name" value="Metalloproteases ('zincins'), catalytic domain"/>
    <property type="match status" value="1"/>
</dbReference>
<evidence type="ECO:0000256" key="4">
    <source>
        <dbReference type="ARBA" id="ARBA00022729"/>
    </source>
</evidence>
<dbReference type="Gene3D" id="2.60.120.200">
    <property type="match status" value="1"/>
</dbReference>
<dbReference type="InterPro" id="IPR032179">
    <property type="entry name" value="Cry22Aa_Ig-like"/>
</dbReference>
<keyword evidence="4 10" id="KW-0732">Signal</keyword>